<evidence type="ECO:0000256" key="10">
    <source>
        <dbReference type="ARBA" id="ARBA00023136"/>
    </source>
</evidence>
<dbReference type="RefSeq" id="WP_118097794.1">
    <property type="nucleotide sequence ID" value="NZ_QRVL01000010.1"/>
</dbReference>
<dbReference type="PRINTS" id="PR00344">
    <property type="entry name" value="BCTRLSENSOR"/>
</dbReference>
<keyword evidence="10 11" id="KW-0472">Membrane</keyword>
<evidence type="ECO:0000256" key="1">
    <source>
        <dbReference type="ARBA" id="ARBA00000085"/>
    </source>
</evidence>
<dbReference type="SMART" id="SM00387">
    <property type="entry name" value="HATPase_c"/>
    <property type="match status" value="1"/>
</dbReference>
<evidence type="ECO:0000313" key="14">
    <source>
        <dbReference type="Proteomes" id="UP000266172"/>
    </source>
</evidence>
<organism evidence="13 14">
    <name type="scientific">Roseburia hominis</name>
    <dbReference type="NCBI Taxonomy" id="301301"/>
    <lineage>
        <taxon>Bacteria</taxon>
        <taxon>Bacillati</taxon>
        <taxon>Bacillota</taxon>
        <taxon>Clostridia</taxon>
        <taxon>Lachnospirales</taxon>
        <taxon>Lachnospiraceae</taxon>
        <taxon>Roseburia</taxon>
    </lineage>
</organism>
<evidence type="ECO:0000256" key="4">
    <source>
        <dbReference type="ARBA" id="ARBA00022475"/>
    </source>
</evidence>
<dbReference type="PROSITE" id="PS50109">
    <property type="entry name" value="HIS_KIN"/>
    <property type="match status" value="1"/>
</dbReference>
<keyword evidence="9" id="KW-0902">Two-component regulatory system</keyword>
<gene>
    <name evidence="13" type="ORF">DWX93_11855</name>
</gene>
<evidence type="ECO:0000259" key="12">
    <source>
        <dbReference type="PROSITE" id="PS50109"/>
    </source>
</evidence>
<feature type="transmembrane region" description="Helical" evidence="11">
    <location>
        <begin position="40"/>
        <end position="58"/>
    </location>
</feature>
<dbReference type="PANTHER" id="PTHR45453">
    <property type="entry name" value="PHOSPHATE REGULON SENSOR PROTEIN PHOR"/>
    <property type="match status" value="1"/>
</dbReference>
<keyword evidence="4" id="KW-1003">Cell membrane</keyword>
<keyword evidence="5" id="KW-0808">Transferase</keyword>
<reference evidence="13 14" key="1">
    <citation type="submission" date="2018-08" db="EMBL/GenBank/DDBJ databases">
        <title>A genome reference for cultivated species of the human gut microbiota.</title>
        <authorList>
            <person name="Zou Y."/>
            <person name="Xue W."/>
            <person name="Luo G."/>
        </authorList>
    </citation>
    <scope>NUCLEOTIDE SEQUENCE [LARGE SCALE GENOMIC DNA]</scope>
    <source>
        <strain evidence="13 14">AF22-12AC</strain>
    </source>
</reference>
<proteinExistence type="predicted"/>
<evidence type="ECO:0000256" key="9">
    <source>
        <dbReference type="ARBA" id="ARBA00023012"/>
    </source>
</evidence>
<dbReference type="Pfam" id="PF02518">
    <property type="entry name" value="HATPase_c"/>
    <property type="match status" value="1"/>
</dbReference>
<dbReference type="Gene3D" id="3.30.565.10">
    <property type="entry name" value="Histidine kinase-like ATPase, C-terminal domain"/>
    <property type="match status" value="1"/>
</dbReference>
<dbReference type="GO" id="GO:0016036">
    <property type="term" value="P:cellular response to phosphate starvation"/>
    <property type="evidence" value="ECO:0007669"/>
    <property type="project" value="TreeGrafter"/>
</dbReference>
<evidence type="ECO:0000313" key="13">
    <source>
        <dbReference type="EMBL" id="RGS38912.1"/>
    </source>
</evidence>
<name>A0A395V5E7_9FIRM</name>
<dbReference type="InterPro" id="IPR050351">
    <property type="entry name" value="BphY/WalK/GraS-like"/>
</dbReference>
<evidence type="ECO:0000256" key="6">
    <source>
        <dbReference type="ARBA" id="ARBA00022692"/>
    </source>
</evidence>
<comment type="caution">
    <text evidence="13">The sequence shown here is derived from an EMBL/GenBank/DDBJ whole genome shotgun (WGS) entry which is preliminary data.</text>
</comment>
<keyword evidence="6 11" id="KW-0812">Transmembrane</keyword>
<comment type="subcellular location">
    <subcellularLocation>
        <location evidence="2">Cell membrane</location>
        <topology evidence="2">Multi-pass membrane protein</topology>
    </subcellularLocation>
</comment>
<dbReference type="InterPro" id="IPR003594">
    <property type="entry name" value="HATPase_dom"/>
</dbReference>
<dbReference type="EC" id="2.7.13.3" evidence="3"/>
<evidence type="ECO:0000256" key="5">
    <source>
        <dbReference type="ARBA" id="ARBA00022679"/>
    </source>
</evidence>
<dbReference type="InterPro" id="IPR005467">
    <property type="entry name" value="His_kinase_dom"/>
</dbReference>
<dbReference type="AlphaFoldDB" id="A0A395V5E7"/>
<accession>A0A395V5E7</accession>
<keyword evidence="7 13" id="KW-0418">Kinase</keyword>
<comment type="catalytic activity">
    <reaction evidence="1">
        <text>ATP + protein L-histidine = ADP + protein N-phospho-L-histidine.</text>
        <dbReference type="EC" id="2.7.13.3"/>
    </reaction>
</comment>
<sequence length="346" mass="39219">MKQKIGRSYIKCRLKWIAAVIGCGIVMTAVLFLNEVPAGEIAYGMLLCLGILLVAVTMDGISYGRRHRELLALRQSITVSLENLPELGEILEEDYQQLLGLLAEEKMRIWNTAVSEKHDLMEYYTMWVHQVKTPIAALKLLIEEEADIPGAEEPLGADRERLQQQREKRRDEELQQLFAIEQYVNMALSYMRLGSETTDFVLRQTDLDEVIRMAVRRYARHFISKKIVLHYEETGARVLTDEKWLGFVIEQLLSNALKYTHEGSITIGMEEGRLTITDTGIGIRAEDLPRVCEKGYTGYNGHANQKSTGIGLYLCSTILKKLGHSFTITSQEGTGTRVMVGFPEES</sequence>
<keyword evidence="8 11" id="KW-1133">Transmembrane helix</keyword>
<dbReference type="GO" id="GO:0005886">
    <property type="term" value="C:plasma membrane"/>
    <property type="evidence" value="ECO:0007669"/>
    <property type="project" value="UniProtKB-SubCell"/>
</dbReference>
<feature type="domain" description="Histidine kinase" evidence="12">
    <location>
        <begin position="126"/>
        <end position="346"/>
    </location>
</feature>
<dbReference type="InterPro" id="IPR004358">
    <property type="entry name" value="Sig_transdc_His_kin-like_C"/>
</dbReference>
<dbReference type="EMBL" id="QRVL01000010">
    <property type="protein sequence ID" value="RGS38912.1"/>
    <property type="molecule type" value="Genomic_DNA"/>
</dbReference>
<dbReference type="GO" id="GO:0004721">
    <property type="term" value="F:phosphoprotein phosphatase activity"/>
    <property type="evidence" value="ECO:0007669"/>
    <property type="project" value="TreeGrafter"/>
</dbReference>
<evidence type="ECO:0000256" key="8">
    <source>
        <dbReference type="ARBA" id="ARBA00022989"/>
    </source>
</evidence>
<dbReference type="PANTHER" id="PTHR45453:SF2">
    <property type="entry name" value="HISTIDINE KINASE"/>
    <property type="match status" value="1"/>
</dbReference>
<evidence type="ECO:0000256" key="3">
    <source>
        <dbReference type="ARBA" id="ARBA00012438"/>
    </source>
</evidence>
<dbReference type="GO" id="GO:0000155">
    <property type="term" value="F:phosphorelay sensor kinase activity"/>
    <property type="evidence" value="ECO:0007669"/>
    <property type="project" value="TreeGrafter"/>
</dbReference>
<protein>
    <recommendedName>
        <fullName evidence="3">histidine kinase</fullName>
        <ecNumber evidence="3">2.7.13.3</ecNumber>
    </recommendedName>
</protein>
<evidence type="ECO:0000256" key="7">
    <source>
        <dbReference type="ARBA" id="ARBA00022777"/>
    </source>
</evidence>
<dbReference type="SUPFAM" id="SSF55874">
    <property type="entry name" value="ATPase domain of HSP90 chaperone/DNA topoisomerase II/histidine kinase"/>
    <property type="match status" value="1"/>
</dbReference>
<dbReference type="Proteomes" id="UP000266172">
    <property type="component" value="Unassembled WGS sequence"/>
</dbReference>
<evidence type="ECO:0000256" key="2">
    <source>
        <dbReference type="ARBA" id="ARBA00004651"/>
    </source>
</evidence>
<feature type="transmembrane region" description="Helical" evidence="11">
    <location>
        <begin position="12"/>
        <end position="34"/>
    </location>
</feature>
<dbReference type="InterPro" id="IPR036890">
    <property type="entry name" value="HATPase_C_sf"/>
</dbReference>
<evidence type="ECO:0000256" key="11">
    <source>
        <dbReference type="SAM" id="Phobius"/>
    </source>
</evidence>